<feature type="region of interest" description="Disordered" evidence="2">
    <location>
        <begin position="1"/>
        <end position="32"/>
    </location>
</feature>
<dbReference type="Pfam" id="PF01858">
    <property type="entry name" value="RB_A"/>
    <property type="match status" value="1"/>
</dbReference>
<feature type="region of interest" description="Disordered" evidence="2">
    <location>
        <begin position="1148"/>
        <end position="1172"/>
    </location>
</feature>
<sequence length="1200" mass="133497">MKRKRDQSDEMDISPAPSPTCLDSMQGEASNKEPAIDLVNGTVAAASLETRAATMALALHSVSLQLLPLQQREQEREQQQQQQQREQEQQQLLLLQNHEQLELKEMQQTVLPQRKGFRLVNQSRSNQRPLLLLRPSMTTTTTNTTTTTTALDNKSINTPINDSSNCNNNNDINSSNSGFYRNSGSIEYIASASKLPSSTSSMSRICAALPKRMRHDHPALDNSPNLDNNVVMAGEHSSHSTAISSDPSSPFILPSSDTLCSSSSSLTRRSLSQGACNTKVDSNPNNNSNNRFPTLVILSTDLDLDSSVSEHADRLLLARHQSFSSSILPPIHKDIIWSAMAIWIADKCSLRGPCFTFSRILRVLGRHLPQVGEQTFILNGGLDSYIEELSVFVSTLSPTLFSSDLHSQLRICVDATKERHIQAALLFKMLDRVLDIVLCRPCSPIQAEQMRHVRRFAWTLFFYIRDLMSLNGSFGVNDSPLCILFALFFSSQMASNYCRSYSQIMESLGRFVSNSGSMSLIEGFSDFKSAICMNLHVSEDLVNVLVVPFGHALETCKRNGCLKSDSMTMSNGLLPWGFYNRAFQVERGLLLSNLEDSVKLVYGIAMRQGYEIDPMLYLQSHDIVKATPLRFDRTPRSVSVRLGASSRSLKNAFSNSSGLNNIMAGTPLTAKTVLASVRRRLIPSCKEPVAVPLRLREFVSNYPECPYDCLSRLPALGNAHELVTKRAKTILETFQVRSPSFDSAWHFGIRLYAALACQVASKGCSRPRESQARLAADSQFHRAMMAVAFEMIRETFQISIDTQSILNGLDIHVVDLALGIDLILKTQIWIPDPLVKRLKQIEERLLESDLWLSSEFRNWCIYSTSNSIQASVSPSRTLASPPILSELCLLYSDVIPDDVVLDLAKDMPQSLCSALNHCQLKPLQVLFGKVLRLAHTRFVQLSSTMQLSLSVVSKAWALLDAVICNETHLQLLGNRHLDTLMITSVFTYCRLEDSPVTFKEILGSYKLQPQYLEATFSQVHIDGEDHGCDIIKFYNKVFVPSIKAILPLLSSSGSATESSTGSMHMDILNRENLTMNQRIVDYNAIALMCKQTALNRSMQQQQQLPQISMQQSLSHSNHLTRPSYSSKPFDALATPARLPHMTPISRKLYSHGESPFRPGSPTGAPASASRRLALSKIRSNSLPQSLLASLPSRATQHLSK</sequence>
<feature type="domain" description="Retinoblastoma-associated protein B-box" evidence="3">
    <location>
        <begin position="923"/>
        <end position="1043"/>
    </location>
</feature>
<evidence type="ECO:0000259" key="4">
    <source>
        <dbReference type="Pfam" id="PF01858"/>
    </source>
</evidence>
<evidence type="ECO:0008006" key="7">
    <source>
        <dbReference type="Google" id="ProtNLM"/>
    </source>
</evidence>
<dbReference type="Gene3D" id="1.10.472.10">
    <property type="entry name" value="Cyclin-like"/>
    <property type="match status" value="2"/>
</dbReference>
<evidence type="ECO:0000256" key="2">
    <source>
        <dbReference type="SAM" id="MobiDB-lite"/>
    </source>
</evidence>
<feature type="compositionally biased region" description="Low complexity" evidence="2">
    <location>
        <begin position="1100"/>
        <end position="1114"/>
    </location>
</feature>
<reference evidence="5 6" key="1">
    <citation type="submission" date="2021-02" db="EMBL/GenBank/DDBJ databases">
        <title>Variation within the Batrachochytrium salamandrivorans European outbreak.</title>
        <authorList>
            <person name="Kelly M."/>
            <person name="Pasmans F."/>
            <person name="Shea T.P."/>
            <person name="Munoz J.F."/>
            <person name="Carranza S."/>
            <person name="Cuomo C.A."/>
            <person name="Martel A."/>
        </authorList>
    </citation>
    <scope>NUCLEOTIDE SEQUENCE [LARGE SCALE GENOMIC DNA]</scope>
    <source>
        <strain evidence="5 6">AMFP18/2</strain>
    </source>
</reference>
<dbReference type="InterPro" id="IPR002720">
    <property type="entry name" value="RB_A"/>
</dbReference>
<dbReference type="PANTHER" id="PTHR13742:SF17">
    <property type="entry name" value="RE32990P-RELATED"/>
    <property type="match status" value="1"/>
</dbReference>
<gene>
    <name evidence="5" type="ORF">BASA50_007579</name>
</gene>
<feature type="region of interest" description="Disordered" evidence="2">
    <location>
        <begin position="1100"/>
        <end position="1130"/>
    </location>
</feature>
<evidence type="ECO:0000313" key="5">
    <source>
        <dbReference type="EMBL" id="KAH6593129.1"/>
    </source>
</evidence>
<evidence type="ECO:0000256" key="1">
    <source>
        <dbReference type="SAM" id="Coils"/>
    </source>
</evidence>
<accession>A0ABQ8F9J2</accession>
<evidence type="ECO:0000259" key="3">
    <source>
        <dbReference type="Pfam" id="PF01857"/>
    </source>
</evidence>
<organism evidence="5 6">
    <name type="scientific">Batrachochytrium salamandrivorans</name>
    <dbReference type="NCBI Taxonomy" id="1357716"/>
    <lineage>
        <taxon>Eukaryota</taxon>
        <taxon>Fungi</taxon>
        <taxon>Fungi incertae sedis</taxon>
        <taxon>Chytridiomycota</taxon>
        <taxon>Chytridiomycota incertae sedis</taxon>
        <taxon>Chytridiomycetes</taxon>
        <taxon>Rhizophydiales</taxon>
        <taxon>Rhizophydiales incertae sedis</taxon>
        <taxon>Batrachochytrium</taxon>
    </lineage>
</organism>
<feature type="coiled-coil region" evidence="1">
    <location>
        <begin position="69"/>
        <end position="98"/>
    </location>
</feature>
<keyword evidence="1" id="KW-0175">Coiled coil</keyword>
<name>A0ABQ8F9J2_9FUNG</name>
<dbReference type="InterPro" id="IPR002719">
    <property type="entry name" value="RB_B"/>
</dbReference>
<dbReference type="PANTHER" id="PTHR13742">
    <property type="entry name" value="RETINOBLASTOMA-ASSOCIATED PROTEIN RB -RELATED"/>
    <property type="match status" value="1"/>
</dbReference>
<proteinExistence type="predicted"/>
<dbReference type="Pfam" id="PF01857">
    <property type="entry name" value="RB_B"/>
    <property type="match status" value="1"/>
</dbReference>
<feature type="compositionally biased region" description="Polar residues" evidence="2">
    <location>
        <begin position="1115"/>
        <end position="1126"/>
    </location>
</feature>
<comment type="caution">
    <text evidence="5">The sequence shown here is derived from an EMBL/GenBank/DDBJ whole genome shotgun (WGS) entry which is preliminary data.</text>
</comment>
<dbReference type="InterPro" id="IPR036915">
    <property type="entry name" value="Cyclin-like_sf"/>
</dbReference>
<dbReference type="EMBL" id="JAFCIX010000359">
    <property type="protein sequence ID" value="KAH6593129.1"/>
    <property type="molecule type" value="Genomic_DNA"/>
</dbReference>
<feature type="domain" description="Retinoblastoma-associated protein A-box" evidence="4">
    <location>
        <begin position="770"/>
        <end position="853"/>
    </location>
</feature>
<dbReference type="Proteomes" id="UP001648503">
    <property type="component" value="Unassembled WGS sequence"/>
</dbReference>
<evidence type="ECO:0000313" key="6">
    <source>
        <dbReference type="Proteomes" id="UP001648503"/>
    </source>
</evidence>
<dbReference type="InterPro" id="IPR028309">
    <property type="entry name" value="RB_fam"/>
</dbReference>
<dbReference type="SUPFAM" id="SSF47954">
    <property type="entry name" value="Cyclin-like"/>
    <property type="match status" value="2"/>
</dbReference>
<protein>
    <recommendedName>
        <fullName evidence="7">Retinoblastoma-associated protein A-box domain-containing protein</fullName>
    </recommendedName>
</protein>
<keyword evidence="6" id="KW-1185">Reference proteome</keyword>